<dbReference type="EMBL" id="JEMT01029381">
    <property type="protein sequence ID" value="EXX52170.1"/>
    <property type="molecule type" value="Genomic_DNA"/>
</dbReference>
<dbReference type="Proteomes" id="UP000022910">
    <property type="component" value="Unassembled WGS sequence"/>
</dbReference>
<comment type="caution">
    <text evidence="2">The sequence shown here is derived from an EMBL/GenBank/DDBJ whole genome shotgun (WGS) entry which is preliminary data.</text>
</comment>
<proteinExistence type="predicted"/>
<accession>A0A015IE37</accession>
<sequence>MGRQPHFLTPYVVVLHAAKKANKSNKYAKYSSQQIAKLLDDAAKDGAKSKPFKKRCRTESSDDDDNDNPILEEETSNLDEITLDNYIFRPLTIIQEQKLE</sequence>
<reference evidence="2 3" key="1">
    <citation type="submission" date="2014-02" db="EMBL/GenBank/DDBJ databases">
        <title>Single nucleus genome sequencing reveals high similarity among nuclei of an endomycorrhizal fungus.</title>
        <authorList>
            <person name="Lin K."/>
            <person name="Geurts R."/>
            <person name="Zhang Z."/>
            <person name="Limpens E."/>
            <person name="Saunders D.G."/>
            <person name="Mu D."/>
            <person name="Pang E."/>
            <person name="Cao H."/>
            <person name="Cha H."/>
            <person name="Lin T."/>
            <person name="Zhou Q."/>
            <person name="Shang Y."/>
            <person name="Li Y."/>
            <person name="Ivanov S."/>
            <person name="Sharma T."/>
            <person name="Velzen R.V."/>
            <person name="Ruijter N.D."/>
            <person name="Aanen D.K."/>
            <person name="Win J."/>
            <person name="Kamoun S."/>
            <person name="Bisseling T."/>
            <person name="Huang S."/>
        </authorList>
    </citation>
    <scope>NUCLEOTIDE SEQUENCE [LARGE SCALE GENOMIC DNA]</scope>
    <source>
        <strain evidence="3">DAOM197198w</strain>
    </source>
</reference>
<evidence type="ECO:0000256" key="1">
    <source>
        <dbReference type="SAM" id="MobiDB-lite"/>
    </source>
</evidence>
<organism evidence="2 3">
    <name type="scientific">Rhizophagus irregularis (strain DAOM 197198w)</name>
    <name type="common">Glomus intraradices</name>
    <dbReference type="NCBI Taxonomy" id="1432141"/>
    <lineage>
        <taxon>Eukaryota</taxon>
        <taxon>Fungi</taxon>
        <taxon>Fungi incertae sedis</taxon>
        <taxon>Mucoromycota</taxon>
        <taxon>Glomeromycotina</taxon>
        <taxon>Glomeromycetes</taxon>
        <taxon>Glomerales</taxon>
        <taxon>Glomeraceae</taxon>
        <taxon>Rhizophagus</taxon>
    </lineage>
</organism>
<keyword evidence="3" id="KW-1185">Reference proteome</keyword>
<dbReference type="HOGENOM" id="CLU_2307593_0_0_1"/>
<evidence type="ECO:0000313" key="3">
    <source>
        <dbReference type="Proteomes" id="UP000022910"/>
    </source>
</evidence>
<protein>
    <submittedName>
        <fullName evidence="2">Uncharacterized protein</fullName>
    </submittedName>
</protein>
<name>A0A015IE37_RHIIW</name>
<feature type="region of interest" description="Disordered" evidence="1">
    <location>
        <begin position="44"/>
        <end position="76"/>
    </location>
</feature>
<gene>
    <name evidence="2" type="ORF">RirG_255360</name>
</gene>
<dbReference type="AlphaFoldDB" id="A0A015IE37"/>
<evidence type="ECO:0000313" key="2">
    <source>
        <dbReference type="EMBL" id="EXX52170.1"/>
    </source>
</evidence>
<feature type="compositionally biased region" description="Acidic residues" evidence="1">
    <location>
        <begin position="61"/>
        <end position="76"/>
    </location>
</feature>